<dbReference type="SMART" id="SM00448">
    <property type="entry name" value="REC"/>
    <property type="match status" value="1"/>
</dbReference>
<dbReference type="Proteomes" id="UP000289411">
    <property type="component" value="Unassembled WGS sequence"/>
</dbReference>
<dbReference type="InterPro" id="IPR011006">
    <property type="entry name" value="CheY-like_superfamily"/>
</dbReference>
<dbReference type="PANTHER" id="PTHR44591">
    <property type="entry name" value="STRESS RESPONSE REGULATOR PROTEIN 1"/>
    <property type="match status" value="1"/>
</dbReference>
<dbReference type="PANTHER" id="PTHR44591:SF21">
    <property type="entry name" value="TWO-COMPONENT RESPONSE REGULATOR"/>
    <property type="match status" value="1"/>
</dbReference>
<proteinExistence type="predicted"/>
<organism evidence="5 6">
    <name type="scientific">Lichenibacterium ramalinae</name>
    <dbReference type="NCBI Taxonomy" id="2316527"/>
    <lineage>
        <taxon>Bacteria</taxon>
        <taxon>Pseudomonadati</taxon>
        <taxon>Pseudomonadota</taxon>
        <taxon>Alphaproteobacteria</taxon>
        <taxon>Hyphomicrobiales</taxon>
        <taxon>Lichenihabitantaceae</taxon>
        <taxon>Lichenibacterium</taxon>
    </lineage>
</organism>
<keyword evidence="1 2" id="KW-0597">Phosphoprotein</keyword>
<dbReference type="EMBL" id="QYBC01000025">
    <property type="protein sequence ID" value="RYB01978.1"/>
    <property type="molecule type" value="Genomic_DNA"/>
</dbReference>
<feature type="domain" description="Response regulatory" evidence="4">
    <location>
        <begin position="51"/>
        <end position="165"/>
    </location>
</feature>
<evidence type="ECO:0000313" key="5">
    <source>
        <dbReference type="EMBL" id="RYB01978.1"/>
    </source>
</evidence>
<dbReference type="SUPFAM" id="SSF52172">
    <property type="entry name" value="CheY-like"/>
    <property type="match status" value="1"/>
</dbReference>
<name>A0A4Q2RAQ6_9HYPH</name>
<reference evidence="5 6" key="2">
    <citation type="submission" date="2019-02" db="EMBL/GenBank/DDBJ databases">
        <title>'Lichenibacterium ramalinii' gen. nov. sp. nov., 'Lichenibacterium minor' gen. nov. sp. nov.</title>
        <authorList>
            <person name="Pankratov T."/>
        </authorList>
    </citation>
    <scope>NUCLEOTIDE SEQUENCE [LARGE SCALE GENOMIC DNA]</scope>
    <source>
        <strain evidence="5 6">RmlP001</strain>
    </source>
</reference>
<feature type="region of interest" description="Disordered" evidence="3">
    <location>
        <begin position="25"/>
        <end position="49"/>
    </location>
</feature>
<evidence type="ECO:0000256" key="2">
    <source>
        <dbReference type="PROSITE-ProRule" id="PRU00169"/>
    </source>
</evidence>
<dbReference type="GO" id="GO:0000160">
    <property type="term" value="P:phosphorelay signal transduction system"/>
    <property type="evidence" value="ECO:0007669"/>
    <property type="project" value="InterPro"/>
</dbReference>
<protein>
    <submittedName>
        <fullName evidence="5">Response regulator</fullName>
    </submittedName>
</protein>
<gene>
    <name evidence="5" type="ORF">D3272_23445</name>
</gene>
<evidence type="ECO:0000256" key="3">
    <source>
        <dbReference type="SAM" id="MobiDB-lite"/>
    </source>
</evidence>
<dbReference type="AlphaFoldDB" id="A0A4Q2RAQ6"/>
<dbReference type="PROSITE" id="PS51257">
    <property type="entry name" value="PROKAR_LIPOPROTEIN"/>
    <property type="match status" value="1"/>
</dbReference>
<comment type="caution">
    <text evidence="5">The sequence shown here is derived from an EMBL/GenBank/DDBJ whole genome shotgun (WGS) entry which is preliminary data.</text>
</comment>
<dbReference type="Gene3D" id="3.40.50.2300">
    <property type="match status" value="1"/>
</dbReference>
<reference evidence="5 6" key="1">
    <citation type="submission" date="2018-09" db="EMBL/GenBank/DDBJ databases">
        <authorList>
            <person name="Grouzdev D.S."/>
            <person name="Krutkina M.S."/>
        </authorList>
    </citation>
    <scope>NUCLEOTIDE SEQUENCE [LARGE SCALE GENOMIC DNA]</scope>
    <source>
        <strain evidence="5 6">RmlP001</strain>
    </source>
</reference>
<sequence>MRRTMKAASCPWAVASACDLRVASDRPSRVPGRSDGPAGRLPPESDMSRSTVVIVEDEPLVRLTASSLFAEAGITVVEFADGDAAIDYIRDHQGDVAAIFTDVYLPGETTGLELAGIVSQVCPDIAVLVTSGTHLGTPRDLGPRVRYVPKPWHPTDVLRTVRDAVLAAA</sequence>
<dbReference type="InterPro" id="IPR050595">
    <property type="entry name" value="Bact_response_regulator"/>
</dbReference>
<feature type="modified residue" description="4-aspartylphosphate" evidence="2">
    <location>
        <position position="102"/>
    </location>
</feature>
<accession>A0A4Q2RAQ6</accession>
<evidence type="ECO:0000313" key="6">
    <source>
        <dbReference type="Proteomes" id="UP000289411"/>
    </source>
</evidence>
<dbReference type="Pfam" id="PF00072">
    <property type="entry name" value="Response_reg"/>
    <property type="match status" value="1"/>
</dbReference>
<evidence type="ECO:0000256" key="1">
    <source>
        <dbReference type="ARBA" id="ARBA00022553"/>
    </source>
</evidence>
<keyword evidence="6" id="KW-1185">Reference proteome</keyword>
<evidence type="ECO:0000259" key="4">
    <source>
        <dbReference type="PROSITE" id="PS50110"/>
    </source>
</evidence>
<dbReference type="PROSITE" id="PS50110">
    <property type="entry name" value="RESPONSE_REGULATORY"/>
    <property type="match status" value="1"/>
</dbReference>
<dbReference type="InterPro" id="IPR001789">
    <property type="entry name" value="Sig_transdc_resp-reg_receiver"/>
</dbReference>